<dbReference type="SUPFAM" id="SSF55666">
    <property type="entry name" value="Ribonuclease PH domain 2-like"/>
    <property type="match status" value="1"/>
</dbReference>
<dbReference type="GO" id="GO:0071051">
    <property type="term" value="P:poly(A)-dependent snoRNA 3'-end processing"/>
    <property type="evidence" value="ECO:0007669"/>
    <property type="project" value="TreeGrafter"/>
</dbReference>
<sequence>MPAYVRPRGRKLDALRDISVIYERLDRVDGSARFGFGKCTKSLASISGPIEVRPALENPSLATLDIQIRPLPGIPGTDSKALATTLKAIFTPSLFLSHHPRTLIQVVGQALCGSESGSGTGSAGRGWNASLVASLVNAAAAAFVNASSVPMRGVVCAVAVGRLGSDAGGGLVLDPEEAELAKLAGSGCFAFLFSSLLAGSGAAASEVPSCSLLWTSYTTAAPFDLAELGRARELAQEGARQVWLALRESVGSQTAATVYKTELKSEPSSQPVSMDVDDAKVEI</sequence>
<dbReference type="KEGG" id="dsq:DICSQDRAFT_65281"/>
<dbReference type="GO" id="GO:0000176">
    <property type="term" value="C:nuclear exosome (RNase complex)"/>
    <property type="evidence" value="ECO:0007669"/>
    <property type="project" value="UniProtKB-ARBA"/>
</dbReference>
<evidence type="ECO:0000256" key="1">
    <source>
        <dbReference type="ARBA" id="ARBA00004123"/>
    </source>
</evidence>
<keyword evidence="5" id="KW-0539">Nucleus</keyword>
<dbReference type="RefSeq" id="XP_007367873.1">
    <property type="nucleotide sequence ID" value="XM_007367811.1"/>
</dbReference>
<evidence type="ECO:0000313" key="8">
    <source>
        <dbReference type="Proteomes" id="UP000053319"/>
    </source>
</evidence>
<dbReference type="Pfam" id="PF01138">
    <property type="entry name" value="RNase_PH"/>
    <property type="match status" value="1"/>
</dbReference>
<dbReference type="InterPro" id="IPR036345">
    <property type="entry name" value="ExoRNase_PH_dom2_sf"/>
</dbReference>
<dbReference type="PANTHER" id="PTHR11953:SF1">
    <property type="entry name" value="EXOSOME COMPLEX COMPONENT RRP46"/>
    <property type="match status" value="1"/>
</dbReference>
<accession>R7SU72</accession>
<evidence type="ECO:0000256" key="5">
    <source>
        <dbReference type="ARBA" id="ARBA00023242"/>
    </source>
</evidence>
<proteinExistence type="inferred from homology"/>
<dbReference type="GO" id="GO:0034475">
    <property type="term" value="P:U4 snRNA 3'-end processing"/>
    <property type="evidence" value="ECO:0007669"/>
    <property type="project" value="TreeGrafter"/>
</dbReference>
<name>R7SU72_DICSQ</name>
<dbReference type="InterPro" id="IPR020568">
    <property type="entry name" value="Ribosomal_Su5_D2-typ_SF"/>
</dbReference>
<dbReference type="GO" id="GO:0016075">
    <property type="term" value="P:rRNA catabolic process"/>
    <property type="evidence" value="ECO:0007669"/>
    <property type="project" value="TreeGrafter"/>
</dbReference>
<evidence type="ECO:0000256" key="2">
    <source>
        <dbReference type="ARBA" id="ARBA00006678"/>
    </source>
</evidence>
<comment type="similarity">
    <text evidence="2">Belongs to the RNase PH family.</text>
</comment>
<dbReference type="Gene3D" id="3.30.230.70">
    <property type="entry name" value="GHMP Kinase, N-terminal domain"/>
    <property type="match status" value="1"/>
</dbReference>
<dbReference type="OrthoDB" id="27298at2759"/>
<evidence type="ECO:0000256" key="3">
    <source>
        <dbReference type="ARBA" id="ARBA00022552"/>
    </source>
</evidence>
<evidence type="ECO:0000313" key="7">
    <source>
        <dbReference type="EMBL" id="EJF59290.1"/>
    </source>
</evidence>
<protein>
    <recommendedName>
        <fullName evidence="6">Exoribonuclease phosphorolytic domain-containing protein</fullName>
    </recommendedName>
</protein>
<dbReference type="InterPro" id="IPR027408">
    <property type="entry name" value="PNPase/RNase_PH_dom_sf"/>
</dbReference>
<dbReference type="GO" id="GO:0006364">
    <property type="term" value="P:rRNA processing"/>
    <property type="evidence" value="ECO:0007669"/>
    <property type="project" value="UniProtKB-KW"/>
</dbReference>
<reference evidence="7 8" key="1">
    <citation type="journal article" date="2012" name="Science">
        <title>The Paleozoic origin of enzymatic lignin decomposition reconstructed from 31 fungal genomes.</title>
        <authorList>
            <person name="Floudas D."/>
            <person name="Binder M."/>
            <person name="Riley R."/>
            <person name="Barry K."/>
            <person name="Blanchette R.A."/>
            <person name="Henrissat B."/>
            <person name="Martinez A.T."/>
            <person name="Otillar R."/>
            <person name="Spatafora J.W."/>
            <person name="Yadav J.S."/>
            <person name="Aerts A."/>
            <person name="Benoit I."/>
            <person name="Boyd A."/>
            <person name="Carlson A."/>
            <person name="Copeland A."/>
            <person name="Coutinho P.M."/>
            <person name="de Vries R.P."/>
            <person name="Ferreira P."/>
            <person name="Findley K."/>
            <person name="Foster B."/>
            <person name="Gaskell J."/>
            <person name="Glotzer D."/>
            <person name="Gorecki P."/>
            <person name="Heitman J."/>
            <person name="Hesse C."/>
            <person name="Hori C."/>
            <person name="Igarashi K."/>
            <person name="Jurgens J.A."/>
            <person name="Kallen N."/>
            <person name="Kersten P."/>
            <person name="Kohler A."/>
            <person name="Kuees U."/>
            <person name="Kumar T.K.A."/>
            <person name="Kuo A."/>
            <person name="LaButti K."/>
            <person name="Larrondo L.F."/>
            <person name="Lindquist E."/>
            <person name="Ling A."/>
            <person name="Lombard V."/>
            <person name="Lucas S."/>
            <person name="Lundell T."/>
            <person name="Martin R."/>
            <person name="McLaughlin D.J."/>
            <person name="Morgenstern I."/>
            <person name="Morin E."/>
            <person name="Murat C."/>
            <person name="Nagy L.G."/>
            <person name="Nolan M."/>
            <person name="Ohm R.A."/>
            <person name="Patyshakuliyeva A."/>
            <person name="Rokas A."/>
            <person name="Ruiz-Duenas F.J."/>
            <person name="Sabat G."/>
            <person name="Salamov A."/>
            <person name="Samejima M."/>
            <person name="Schmutz J."/>
            <person name="Slot J.C."/>
            <person name="St John F."/>
            <person name="Stenlid J."/>
            <person name="Sun H."/>
            <person name="Sun S."/>
            <person name="Syed K."/>
            <person name="Tsang A."/>
            <person name="Wiebenga A."/>
            <person name="Young D."/>
            <person name="Pisabarro A."/>
            <person name="Eastwood D.C."/>
            <person name="Martin F."/>
            <person name="Cullen D."/>
            <person name="Grigoriev I.V."/>
            <person name="Hibbett D.S."/>
        </authorList>
    </citation>
    <scope>NUCLEOTIDE SEQUENCE [LARGE SCALE GENOMIC DNA]</scope>
    <source>
        <strain evidence="7 8">LYAD-421 SS1</strain>
    </source>
</reference>
<keyword evidence="4" id="KW-0271">Exosome</keyword>
<feature type="domain" description="Exoribonuclease phosphorolytic" evidence="6">
    <location>
        <begin position="15"/>
        <end position="146"/>
    </location>
</feature>
<dbReference type="GO" id="GO:0071028">
    <property type="term" value="P:nuclear mRNA surveillance"/>
    <property type="evidence" value="ECO:0007669"/>
    <property type="project" value="TreeGrafter"/>
</dbReference>
<evidence type="ECO:0000259" key="6">
    <source>
        <dbReference type="Pfam" id="PF01138"/>
    </source>
</evidence>
<dbReference type="HOGENOM" id="CLU_063514_2_0_1"/>
<dbReference type="GO" id="GO:0005730">
    <property type="term" value="C:nucleolus"/>
    <property type="evidence" value="ECO:0007669"/>
    <property type="project" value="TreeGrafter"/>
</dbReference>
<gene>
    <name evidence="7" type="ORF">DICSQDRAFT_65281</name>
</gene>
<comment type="subcellular location">
    <subcellularLocation>
        <location evidence="1">Nucleus</location>
    </subcellularLocation>
</comment>
<dbReference type="PANTHER" id="PTHR11953">
    <property type="entry name" value="EXOSOME COMPLEX COMPONENT"/>
    <property type="match status" value="1"/>
</dbReference>
<evidence type="ECO:0000256" key="4">
    <source>
        <dbReference type="ARBA" id="ARBA00022835"/>
    </source>
</evidence>
<dbReference type="GO" id="GO:0003723">
    <property type="term" value="F:RNA binding"/>
    <property type="evidence" value="ECO:0007669"/>
    <property type="project" value="TreeGrafter"/>
</dbReference>
<dbReference type="GO" id="GO:0000177">
    <property type="term" value="C:cytoplasmic exosome (RNase complex)"/>
    <property type="evidence" value="ECO:0007669"/>
    <property type="project" value="TreeGrafter"/>
</dbReference>
<dbReference type="EMBL" id="JH719425">
    <property type="protein sequence ID" value="EJF59290.1"/>
    <property type="molecule type" value="Genomic_DNA"/>
</dbReference>
<organism evidence="7 8">
    <name type="scientific">Dichomitus squalens (strain LYAD-421)</name>
    <name type="common">Western red white-rot fungus</name>
    <dbReference type="NCBI Taxonomy" id="732165"/>
    <lineage>
        <taxon>Eukaryota</taxon>
        <taxon>Fungi</taxon>
        <taxon>Dikarya</taxon>
        <taxon>Basidiomycota</taxon>
        <taxon>Agaricomycotina</taxon>
        <taxon>Agaricomycetes</taxon>
        <taxon>Polyporales</taxon>
        <taxon>Polyporaceae</taxon>
        <taxon>Dichomitus</taxon>
    </lineage>
</organism>
<dbReference type="GeneID" id="18843364"/>
<dbReference type="AlphaFoldDB" id="R7SU72"/>
<dbReference type="SUPFAM" id="SSF54211">
    <property type="entry name" value="Ribosomal protein S5 domain 2-like"/>
    <property type="match status" value="1"/>
</dbReference>
<dbReference type="InterPro" id="IPR001247">
    <property type="entry name" value="ExoRNase_PH_dom1"/>
</dbReference>
<dbReference type="OMA" id="LLWTNYT"/>
<keyword evidence="3" id="KW-0698">rRNA processing</keyword>
<dbReference type="InterPro" id="IPR050080">
    <property type="entry name" value="RNase_PH"/>
</dbReference>
<dbReference type="Proteomes" id="UP000053319">
    <property type="component" value="Unassembled WGS sequence"/>
</dbReference>